<dbReference type="VEuPathDB" id="FungiDB:CC1G_13438"/>
<reference evidence="2 3" key="1">
    <citation type="journal article" date="2010" name="Proc. Natl. Acad. Sci. U.S.A.">
        <title>Insights into evolution of multicellular fungi from the assembled chromosomes of the mushroom Coprinopsis cinerea (Coprinus cinereus).</title>
        <authorList>
            <person name="Stajich J.E."/>
            <person name="Wilke S.K."/>
            <person name="Ahren D."/>
            <person name="Au C.H."/>
            <person name="Birren B.W."/>
            <person name="Borodovsky M."/>
            <person name="Burns C."/>
            <person name="Canback B."/>
            <person name="Casselton L.A."/>
            <person name="Cheng C.K."/>
            <person name="Deng J."/>
            <person name="Dietrich F.S."/>
            <person name="Fargo D.C."/>
            <person name="Farman M.L."/>
            <person name="Gathman A.C."/>
            <person name="Goldberg J."/>
            <person name="Guigo R."/>
            <person name="Hoegger P.J."/>
            <person name="Hooker J.B."/>
            <person name="Huggins A."/>
            <person name="James T.Y."/>
            <person name="Kamada T."/>
            <person name="Kilaru S."/>
            <person name="Kodira C."/>
            <person name="Kues U."/>
            <person name="Kupfer D."/>
            <person name="Kwan H.S."/>
            <person name="Lomsadze A."/>
            <person name="Li W."/>
            <person name="Lilly W.W."/>
            <person name="Ma L.J."/>
            <person name="Mackey A.J."/>
            <person name="Manning G."/>
            <person name="Martin F."/>
            <person name="Muraguchi H."/>
            <person name="Natvig D.O."/>
            <person name="Palmerini H."/>
            <person name="Ramesh M.A."/>
            <person name="Rehmeyer C.J."/>
            <person name="Roe B.A."/>
            <person name="Shenoy N."/>
            <person name="Stanke M."/>
            <person name="Ter-Hovhannisyan V."/>
            <person name="Tunlid A."/>
            <person name="Velagapudi R."/>
            <person name="Vision T.J."/>
            <person name="Zeng Q."/>
            <person name="Zolan M.E."/>
            <person name="Pukkila P.J."/>
        </authorList>
    </citation>
    <scope>NUCLEOTIDE SEQUENCE [LARGE SCALE GENOMIC DNA]</scope>
    <source>
        <strain evidence="3">Okayama-7 / 130 / ATCC MYA-4618 / FGSC 9003</strain>
    </source>
</reference>
<dbReference type="GeneID" id="6018324"/>
<keyword evidence="3" id="KW-1185">Reference proteome</keyword>
<dbReference type="Proteomes" id="UP000001861">
    <property type="component" value="Unassembled WGS sequence"/>
</dbReference>
<organism evidence="2 3">
    <name type="scientific">Coprinopsis cinerea (strain Okayama-7 / 130 / ATCC MYA-4618 / FGSC 9003)</name>
    <name type="common">Inky cap fungus</name>
    <name type="synonym">Hormographiella aspergillata</name>
    <dbReference type="NCBI Taxonomy" id="240176"/>
    <lineage>
        <taxon>Eukaryota</taxon>
        <taxon>Fungi</taxon>
        <taxon>Dikarya</taxon>
        <taxon>Basidiomycota</taxon>
        <taxon>Agaricomycotina</taxon>
        <taxon>Agaricomycetes</taxon>
        <taxon>Agaricomycetidae</taxon>
        <taxon>Agaricales</taxon>
        <taxon>Agaricineae</taxon>
        <taxon>Psathyrellaceae</taxon>
        <taxon>Coprinopsis</taxon>
    </lineage>
</organism>
<dbReference type="RefSeq" id="XP_001841620.1">
    <property type="nucleotide sequence ID" value="XM_001841568.1"/>
</dbReference>
<dbReference type="EMBL" id="AACS02000055">
    <property type="protein sequence ID" value="EAU80198.1"/>
    <property type="molecule type" value="Genomic_DNA"/>
</dbReference>
<gene>
    <name evidence="2" type="ORF">CC1G_13438</name>
</gene>
<dbReference type="AlphaFoldDB" id="A8PIU0"/>
<evidence type="ECO:0000313" key="2">
    <source>
        <dbReference type="EMBL" id="EAU80198.1"/>
    </source>
</evidence>
<evidence type="ECO:0000256" key="1">
    <source>
        <dbReference type="SAM" id="MobiDB-lite"/>
    </source>
</evidence>
<comment type="caution">
    <text evidence="2">The sequence shown here is derived from an EMBL/GenBank/DDBJ whole genome shotgun (WGS) entry which is preliminary data.</text>
</comment>
<dbReference type="KEGG" id="cci:CC1G_13438"/>
<dbReference type="HOGENOM" id="CLU_1906632_0_0_1"/>
<accession>A8PIU0</accession>
<feature type="region of interest" description="Disordered" evidence="1">
    <location>
        <begin position="26"/>
        <end position="53"/>
    </location>
</feature>
<dbReference type="InParanoid" id="A8PIU0"/>
<sequence length="133" mass="14201">MLAGYSYANLSLMDKARVWRRLAEIKQRQGQGQAPKRSNPPPSSAATRIVKKRKYKVGDTTPNGVVLVVDSSDSETDTASIRARHGHSAGPSCQVTVTVYDSDGEELGTAKRVPVYNSDGEEIGAVAGPLTEA</sequence>
<evidence type="ECO:0000313" key="3">
    <source>
        <dbReference type="Proteomes" id="UP000001861"/>
    </source>
</evidence>
<proteinExistence type="predicted"/>
<protein>
    <submittedName>
        <fullName evidence="2">Uncharacterized protein</fullName>
    </submittedName>
</protein>
<name>A8PIU0_COPC7</name>